<feature type="domain" description="VOC" evidence="1">
    <location>
        <begin position="139"/>
        <end position="256"/>
    </location>
</feature>
<dbReference type="KEGG" id="mshj:MSHI_00780"/>
<reference evidence="2 3" key="1">
    <citation type="journal article" date="2019" name="Emerg. Microbes Infect.">
        <title>Comprehensive subspecies identification of 175 nontuberculous mycobacteria species based on 7547 genomic profiles.</title>
        <authorList>
            <person name="Matsumoto Y."/>
            <person name="Kinjo T."/>
            <person name="Motooka D."/>
            <person name="Nabeya D."/>
            <person name="Jung N."/>
            <person name="Uechi K."/>
            <person name="Horii T."/>
            <person name="Iida T."/>
            <person name="Fujita J."/>
            <person name="Nakamura S."/>
        </authorList>
    </citation>
    <scope>NUCLEOTIDE SEQUENCE [LARGE SCALE GENOMIC DNA]</scope>
    <source>
        <strain evidence="2 3">JCM 14233</strain>
    </source>
</reference>
<evidence type="ECO:0000259" key="1">
    <source>
        <dbReference type="PROSITE" id="PS51819"/>
    </source>
</evidence>
<accession>A0A7I7MJX6</accession>
<dbReference type="InterPro" id="IPR052164">
    <property type="entry name" value="Anthracycline_SecMetBiosynth"/>
</dbReference>
<sequence length="258" mass="27793">MVPTRTGAPLGAPCWIDLTTSDVDRAHDFYGTIFGWTFESAGPDYGGYVNAAKDGRPVAGLMANNPEWQSPDCWTTYFHTADVDATVATLTAAGGTVCLAPMEVPAKGFMALAVDPSGAPFGLWQPLQHRGFEVIGEAGVPVWHQLTTRDYRAAIDFYPQVLGWQLAQISDTDEFRYSTGSFGDQQLLGVMDGHDILPDDVPSHWCIFFGARDVDQTLRLITDNGGGVLRPAEDTPYGRLAAATDPTGVVFNLSSLSS</sequence>
<organism evidence="2 3">
    <name type="scientific">Mycobacterium shinjukuense</name>
    <dbReference type="NCBI Taxonomy" id="398694"/>
    <lineage>
        <taxon>Bacteria</taxon>
        <taxon>Bacillati</taxon>
        <taxon>Actinomycetota</taxon>
        <taxon>Actinomycetes</taxon>
        <taxon>Mycobacteriales</taxon>
        <taxon>Mycobacteriaceae</taxon>
        <taxon>Mycobacterium</taxon>
    </lineage>
</organism>
<dbReference type="InterPro" id="IPR029068">
    <property type="entry name" value="Glyas_Bleomycin-R_OHBP_Dase"/>
</dbReference>
<name>A0A7I7MJX6_9MYCO</name>
<protein>
    <recommendedName>
        <fullName evidence="1">VOC domain-containing protein</fullName>
    </recommendedName>
</protein>
<evidence type="ECO:0000313" key="2">
    <source>
        <dbReference type="EMBL" id="BBX72172.1"/>
    </source>
</evidence>
<evidence type="ECO:0000313" key="3">
    <source>
        <dbReference type="Proteomes" id="UP000467236"/>
    </source>
</evidence>
<proteinExistence type="predicted"/>
<feature type="domain" description="VOC" evidence="1">
    <location>
        <begin position="12"/>
        <end position="126"/>
    </location>
</feature>
<dbReference type="PROSITE" id="PS51819">
    <property type="entry name" value="VOC"/>
    <property type="match status" value="2"/>
</dbReference>
<dbReference type="EMBL" id="AP022575">
    <property type="protein sequence ID" value="BBX72172.1"/>
    <property type="molecule type" value="Genomic_DNA"/>
</dbReference>
<dbReference type="SUPFAM" id="SSF54593">
    <property type="entry name" value="Glyoxalase/Bleomycin resistance protein/Dihydroxybiphenyl dioxygenase"/>
    <property type="match status" value="2"/>
</dbReference>
<dbReference type="Pfam" id="PF00903">
    <property type="entry name" value="Glyoxalase"/>
    <property type="match status" value="2"/>
</dbReference>
<dbReference type="AlphaFoldDB" id="A0A7I7MJX6"/>
<dbReference type="PANTHER" id="PTHR33993:SF10">
    <property type="entry name" value="CONSERVED PROTEIN"/>
    <property type="match status" value="1"/>
</dbReference>
<dbReference type="InterPro" id="IPR004360">
    <property type="entry name" value="Glyas_Fos-R_dOase_dom"/>
</dbReference>
<dbReference type="Gene3D" id="3.10.180.10">
    <property type="entry name" value="2,3-Dihydroxybiphenyl 1,2-Dioxygenase, domain 1"/>
    <property type="match status" value="2"/>
</dbReference>
<dbReference type="Proteomes" id="UP000467236">
    <property type="component" value="Chromosome"/>
</dbReference>
<keyword evidence="3" id="KW-1185">Reference proteome</keyword>
<dbReference type="CDD" id="cd07247">
    <property type="entry name" value="SgaA_N_like"/>
    <property type="match status" value="2"/>
</dbReference>
<dbReference type="PANTHER" id="PTHR33993">
    <property type="entry name" value="GLYOXALASE-RELATED"/>
    <property type="match status" value="1"/>
</dbReference>
<gene>
    <name evidence="2" type="ORF">MSHI_00780</name>
</gene>
<dbReference type="InterPro" id="IPR037523">
    <property type="entry name" value="VOC_core"/>
</dbReference>